<dbReference type="EMBL" id="JBBJCI010000357">
    <property type="protein sequence ID" value="KAK7233637.1"/>
    <property type="molecule type" value="Genomic_DNA"/>
</dbReference>
<dbReference type="PROSITE" id="PS51257">
    <property type="entry name" value="PROKAR_LIPOPROTEIN"/>
    <property type="match status" value="1"/>
</dbReference>
<evidence type="ECO:0000313" key="2">
    <source>
        <dbReference type="Proteomes" id="UP001363151"/>
    </source>
</evidence>
<reference evidence="1 2" key="1">
    <citation type="submission" date="2024-03" db="EMBL/GenBank/DDBJ databases">
        <title>Aureococcus anophagefferens CCMP1851 and Kratosvirus quantuckense: Draft genome of a second virus-susceptible host strain in the model system.</title>
        <authorList>
            <person name="Chase E."/>
            <person name="Truchon A.R."/>
            <person name="Schepens W."/>
            <person name="Wilhelm S.W."/>
        </authorList>
    </citation>
    <scope>NUCLEOTIDE SEQUENCE [LARGE SCALE GENOMIC DNA]</scope>
    <source>
        <strain evidence="1 2">CCMP1851</strain>
    </source>
</reference>
<accession>A0ABR1FMN4</accession>
<keyword evidence="2" id="KW-1185">Reference proteome</keyword>
<evidence type="ECO:0000313" key="1">
    <source>
        <dbReference type="EMBL" id="KAK7233637.1"/>
    </source>
</evidence>
<name>A0ABR1FMN4_AURAN</name>
<gene>
    <name evidence="1" type="ORF">SO694_00106041</name>
</gene>
<comment type="caution">
    <text evidence="1">The sequence shown here is derived from an EMBL/GenBank/DDBJ whole genome shotgun (WGS) entry which is preliminary data.</text>
</comment>
<sequence>MNRDTIFVAAEYLEAPALLRLASCASWTAGCLSDEVVLRAAFLGGASAPRKTLGYVVELYRLGHVCKPSPLRLLRLANGRRCEVRGCRSTASRGAATVSGSLRTFGVFCCWKCTLALTTEVEGDSRDAPERAYVHPRACHSTCAGIGGLWTEPFLSGGERVGPALTLAEHDGPMIVRKVAHGDENYHAVVDAAFPGERRPPDDAEFFNRFDRFWRENAERRHAKRRAEFERIRDGRALKLRAEEKLAAARTMIDEKMTELLGGGAARHSIFLHRILVHLRRSPALVTSATLWPIAEIVGQHWAAAERAYEAADEPAGPAAAALADYRRSAGDDWLRGAPPETFFDLSASGDVVAADVARCWFVAKDDERGFGPRRDLERAFARAVEKDRPGGLARAVFFDVLGATDRAFVTFPRRGPPSPAELEEIWAKAAGTYAAVRAAALDFANELTLSAEFAGTDWAPLLAGLWDPDCGQLAVACLRTRQFAPLRAKLLASIAPA</sequence>
<organism evidence="1 2">
    <name type="scientific">Aureococcus anophagefferens</name>
    <name type="common">Harmful bloom alga</name>
    <dbReference type="NCBI Taxonomy" id="44056"/>
    <lineage>
        <taxon>Eukaryota</taxon>
        <taxon>Sar</taxon>
        <taxon>Stramenopiles</taxon>
        <taxon>Ochrophyta</taxon>
        <taxon>Pelagophyceae</taxon>
        <taxon>Pelagomonadales</taxon>
        <taxon>Pelagomonadaceae</taxon>
        <taxon>Aureococcus</taxon>
    </lineage>
</organism>
<dbReference type="Proteomes" id="UP001363151">
    <property type="component" value="Unassembled WGS sequence"/>
</dbReference>
<protein>
    <submittedName>
        <fullName evidence="1">Uncharacterized protein</fullName>
    </submittedName>
</protein>
<proteinExistence type="predicted"/>